<protein>
    <submittedName>
        <fullName evidence="1">Uncharacterized protein</fullName>
    </submittedName>
</protein>
<organism evidence="1">
    <name type="scientific">Fusarium oxysporum (strain Fo5176)</name>
    <name type="common">Fusarium vascular wilt</name>
    <dbReference type="NCBI Taxonomy" id="660025"/>
    <lineage>
        <taxon>Eukaryota</taxon>
        <taxon>Fungi</taxon>
        <taxon>Dikarya</taxon>
        <taxon>Ascomycota</taxon>
        <taxon>Pezizomycotina</taxon>
        <taxon>Sordariomycetes</taxon>
        <taxon>Hypocreomycetidae</taxon>
        <taxon>Hypocreales</taxon>
        <taxon>Nectriaceae</taxon>
        <taxon>Fusarium</taxon>
        <taxon>Fusarium oxysporum species complex</taxon>
    </lineage>
</organism>
<reference evidence="1" key="1">
    <citation type="journal article" date="2012" name="Mol. Plant Microbe Interact.">
        <title>A highly conserved effector in Fusarium oxysporum is required for full virulence on Arabidopsis.</title>
        <authorList>
            <person name="Thatcher L.F."/>
            <person name="Gardiner D.M."/>
            <person name="Kazan K."/>
            <person name="Manners J."/>
        </authorList>
    </citation>
    <scope>NUCLEOTIDE SEQUENCE [LARGE SCALE GENOMIC DNA]</scope>
    <source>
        <strain evidence="1">Fo5176</strain>
    </source>
</reference>
<sequence length="134" mass="15356">MYKLKRSVQFSNLNLTGTHPFHGINHMPNRYCISMDTRRVLEPVPRKLAVAFFSASSINMGHLEEFGEVISRWSGNSETFTISAFHLGSRRLMRNRTSGITLRLVESTRSPGSEYLRDQGDRRIKLSRTILEAL</sequence>
<accession>F9FG92</accession>
<name>F9FG92_FUSOF</name>
<comment type="caution">
    <text evidence="1">The sequence shown here is derived from an EMBL/GenBank/DDBJ whole genome shotgun (WGS) entry which is preliminary data.</text>
</comment>
<dbReference type="AlphaFoldDB" id="F9FG92"/>
<dbReference type="OrthoDB" id="10310484at2759"/>
<proteinExistence type="predicted"/>
<gene>
    <name evidence="1" type="ORF">FOXB_05450</name>
</gene>
<dbReference type="EMBL" id="AFQF01001730">
    <property type="protein sequence ID" value="EGU84030.1"/>
    <property type="molecule type" value="Genomic_DNA"/>
</dbReference>
<evidence type="ECO:0000313" key="1">
    <source>
        <dbReference type="EMBL" id="EGU84030.1"/>
    </source>
</evidence>